<protein>
    <submittedName>
        <fullName evidence="1">Uncharacterized protein</fullName>
    </submittedName>
</protein>
<dbReference type="Proteomes" id="UP001185331">
    <property type="component" value="Unassembled WGS sequence"/>
</dbReference>
<dbReference type="EMBL" id="JAVDQK010000005">
    <property type="protein sequence ID" value="MDR6218791.1"/>
    <property type="molecule type" value="Genomic_DNA"/>
</dbReference>
<sequence length="76" mass="7952">MTHVPLGPATVDTVTVTSYAQASAALPHLDGRDAAYVLDYSAGDGLSGPVTLRALLRHAEHLTEEGVIYPRAHPGC</sequence>
<evidence type="ECO:0000313" key="1">
    <source>
        <dbReference type="EMBL" id="MDR6218791.1"/>
    </source>
</evidence>
<proteinExistence type="predicted"/>
<organism evidence="1 2">
    <name type="scientific">Deinococcus soli</name>
    <name type="common">ex Cha et al. 2016</name>
    <dbReference type="NCBI Taxonomy" id="1309411"/>
    <lineage>
        <taxon>Bacteria</taxon>
        <taxon>Thermotogati</taxon>
        <taxon>Deinococcota</taxon>
        <taxon>Deinococci</taxon>
        <taxon>Deinococcales</taxon>
        <taxon>Deinococcaceae</taxon>
        <taxon>Deinococcus</taxon>
    </lineage>
</organism>
<gene>
    <name evidence="1" type="ORF">J2Y00_002388</name>
</gene>
<dbReference type="RefSeq" id="WP_309853394.1">
    <property type="nucleotide sequence ID" value="NZ_JAVDQJ010000004.1"/>
</dbReference>
<dbReference type="AlphaFoldDB" id="A0AAE3XD00"/>
<reference evidence="1" key="1">
    <citation type="submission" date="2023-07" db="EMBL/GenBank/DDBJ databases">
        <title>Sorghum-associated microbial communities from plants grown in Nebraska, USA.</title>
        <authorList>
            <person name="Schachtman D."/>
        </authorList>
    </citation>
    <scope>NUCLEOTIDE SEQUENCE</scope>
    <source>
        <strain evidence="1">BE330</strain>
    </source>
</reference>
<comment type="caution">
    <text evidence="1">The sequence shown here is derived from an EMBL/GenBank/DDBJ whole genome shotgun (WGS) entry which is preliminary data.</text>
</comment>
<accession>A0AAE3XD00</accession>
<name>A0AAE3XD00_9DEIO</name>
<evidence type="ECO:0000313" key="2">
    <source>
        <dbReference type="Proteomes" id="UP001185331"/>
    </source>
</evidence>